<keyword evidence="6" id="KW-0489">Methyltransferase</keyword>
<dbReference type="PANTHER" id="PTHR11579:SF0">
    <property type="entry name" value="PROTEIN-L-ISOASPARTATE(D-ASPARTATE) O-METHYLTRANSFERASE"/>
    <property type="match status" value="1"/>
</dbReference>
<dbReference type="STRING" id="1424294.Gferi_07630"/>
<dbReference type="CDD" id="cd02440">
    <property type="entry name" value="AdoMet_MTases"/>
    <property type="match status" value="1"/>
</dbReference>
<keyword evidence="8" id="KW-0949">S-adenosyl-L-methionine</keyword>
<evidence type="ECO:0000256" key="1">
    <source>
        <dbReference type="ARBA" id="ARBA00004496"/>
    </source>
</evidence>
<dbReference type="Proteomes" id="UP000095743">
    <property type="component" value="Chromosome"/>
</dbReference>
<proteinExistence type="inferred from homology"/>
<dbReference type="RefSeq" id="WP_069975137.1">
    <property type="nucleotide sequence ID" value="NZ_CP017269.1"/>
</dbReference>
<dbReference type="InterPro" id="IPR025714">
    <property type="entry name" value="Methyltranfer_dom"/>
</dbReference>
<evidence type="ECO:0000256" key="6">
    <source>
        <dbReference type="ARBA" id="ARBA00022603"/>
    </source>
</evidence>
<dbReference type="InterPro" id="IPR029063">
    <property type="entry name" value="SAM-dependent_MTases_sf"/>
</dbReference>
<evidence type="ECO:0000256" key="7">
    <source>
        <dbReference type="ARBA" id="ARBA00022679"/>
    </source>
</evidence>
<dbReference type="EC" id="2.1.1.77" evidence="3"/>
<evidence type="ECO:0000256" key="5">
    <source>
        <dbReference type="ARBA" id="ARBA00022490"/>
    </source>
</evidence>
<gene>
    <name evidence="13" type="ORF">Gferi_07630</name>
</gene>
<dbReference type="GO" id="GO:0032259">
    <property type="term" value="P:methylation"/>
    <property type="evidence" value="ECO:0007669"/>
    <property type="project" value="UniProtKB-KW"/>
</dbReference>
<dbReference type="PANTHER" id="PTHR11579">
    <property type="entry name" value="PROTEIN-L-ISOASPARTATE O-METHYLTRANSFERASE"/>
    <property type="match status" value="1"/>
</dbReference>
<keyword evidence="7" id="KW-0808">Transferase</keyword>
<evidence type="ECO:0000256" key="9">
    <source>
        <dbReference type="ARBA" id="ARBA00030757"/>
    </source>
</evidence>
<organism evidence="13 14">
    <name type="scientific">Geosporobacter ferrireducens</name>
    <dbReference type="NCBI Taxonomy" id="1424294"/>
    <lineage>
        <taxon>Bacteria</taxon>
        <taxon>Bacillati</taxon>
        <taxon>Bacillota</taxon>
        <taxon>Clostridia</taxon>
        <taxon>Peptostreptococcales</taxon>
        <taxon>Thermotaleaceae</taxon>
        <taxon>Geosporobacter</taxon>
    </lineage>
</organism>
<reference evidence="13 14" key="1">
    <citation type="submission" date="2016-09" db="EMBL/GenBank/DDBJ databases">
        <title>Genomic analysis reveals versatility of anaerobic energy metabolism of Geosporobacter ferrireducens IRF9 of phylum Firmicutes.</title>
        <authorList>
            <person name="Kim S.-J."/>
        </authorList>
    </citation>
    <scope>NUCLEOTIDE SEQUENCE [LARGE SCALE GENOMIC DNA]</scope>
    <source>
        <strain evidence="13 14">IRF9</strain>
    </source>
</reference>
<evidence type="ECO:0000313" key="13">
    <source>
        <dbReference type="EMBL" id="AOT69452.1"/>
    </source>
</evidence>
<sequence length="191" mass="21467">MGIKKFLLDGQSENGNLIYKKMLMWLNNPKRVKYNNPDRLVQASGIQSGQTVLEIGCGSGFFTVSASKILGDEGKLYSIDIHPLAVEETQKKVDQLELKNVIVKKEDAMKSSFGDSMFDLVLLYGVVPAPVIPMKDISREIYRVLKPGGIYAIWTLSPFWSPCTALKCASFEKMKKLNGVFRLRKVNYPNQ</sequence>
<dbReference type="InterPro" id="IPR000682">
    <property type="entry name" value="PCMT"/>
</dbReference>
<dbReference type="AlphaFoldDB" id="A0A1D8GEZ2"/>
<dbReference type="EMBL" id="CP017269">
    <property type="protein sequence ID" value="AOT69452.1"/>
    <property type="molecule type" value="Genomic_DNA"/>
</dbReference>
<evidence type="ECO:0000256" key="4">
    <source>
        <dbReference type="ARBA" id="ARBA00013346"/>
    </source>
</evidence>
<dbReference type="KEGG" id="gfe:Gferi_07630"/>
<evidence type="ECO:0000256" key="8">
    <source>
        <dbReference type="ARBA" id="ARBA00022691"/>
    </source>
</evidence>
<evidence type="ECO:0000259" key="12">
    <source>
        <dbReference type="Pfam" id="PF13847"/>
    </source>
</evidence>
<protein>
    <recommendedName>
        <fullName evidence="4">Protein-L-isoaspartate O-methyltransferase</fullName>
        <ecNumber evidence="3">2.1.1.77</ecNumber>
    </recommendedName>
    <alternativeName>
        <fullName evidence="11">L-isoaspartyl protein carboxyl methyltransferase</fullName>
    </alternativeName>
    <alternativeName>
        <fullName evidence="9">Protein L-isoaspartyl methyltransferase</fullName>
    </alternativeName>
    <alternativeName>
        <fullName evidence="10">Protein-beta-aspartate methyltransferase</fullName>
    </alternativeName>
</protein>
<evidence type="ECO:0000256" key="2">
    <source>
        <dbReference type="ARBA" id="ARBA00005369"/>
    </source>
</evidence>
<evidence type="ECO:0000256" key="11">
    <source>
        <dbReference type="ARBA" id="ARBA00031350"/>
    </source>
</evidence>
<dbReference type="SUPFAM" id="SSF53335">
    <property type="entry name" value="S-adenosyl-L-methionine-dependent methyltransferases"/>
    <property type="match status" value="1"/>
</dbReference>
<comment type="similarity">
    <text evidence="2">Belongs to the methyltransferase superfamily. L-isoaspartyl/D-aspartyl protein methyltransferase family.</text>
</comment>
<name>A0A1D8GEZ2_9FIRM</name>
<feature type="domain" description="Methyltransferase" evidence="12">
    <location>
        <begin position="47"/>
        <end position="157"/>
    </location>
</feature>
<keyword evidence="5" id="KW-0963">Cytoplasm</keyword>
<dbReference type="Pfam" id="PF13847">
    <property type="entry name" value="Methyltransf_31"/>
    <property type="match status" value="1"/>
</dbReference>
<evidence type="ECO:0000256" key="3">
    <source>
        <dbReference type="ARBA" id="ARBA00011890"/>
    </source>
</evidence>
<dbReference type="Gene3D" id="3.40.50.150">
    <property type="entry name" value="Vaccinia Virus protein VP39"/>
    <property type="match status" value="1"/>
</dbReference>
<accession>A0A1D8GEZ2</accession>
<comment type="subcellular location">
    <subcellularLocation>
        <location evidence="1">Cytoplasm</location>
    </subcellularLocation>
</comment>
<keyword evidence="14" id="KW-1185">Reference proteome</keyword>
<evidence type="ECO:0000313" key="14">
    <source>
        <dbReference type="Proteomes" id="UP000095743"/>
    </source>
</evidence>
<evidence type="ECO:0000256" key="10">
    <source>
        <dbReference type="ARBA" id="ARBA00031323"/>
    </source>
</evidence>
<dbReference type="GO" id="GO:0005737">
    <property type="term" value="C:cytoplasm"/>
    <property type="evidence" value="ECO:0007669"/>
    <property type="project" value="UniProtKB-SubCell"/>
</dbReference>
<dbReference type="GO" id="GO:0004719">
    <property type="term" value="F:protein-L-isoaspartate (D-aspartate) O-methyltransferase activity"/>
    <property type="evidence" value="ECO:0007669"/>
    <property type="project" value="UniProtKB-EC"/>
</dbReference>